<feature type="compositionally biased region" description="Basic and acidic residues" evidence="5">
    <location>
        <begin position="2456"/>
        <end position="2465"/>
    </location>
</feature>
<dbReference type="InterPro" id="IPR013244">
    <property type="entry name" value="Sec39_domain"/>
</dbReference>
<dbReference type="GO" id="GO:0070939">
    <property type="term" value="C:Dsl1/NZR complex"/>
    <property type="evidence" value="ECO:0007669"/>
    <property type="project" value="TreeGrafter"/>
</dbReference>
<dbReference type="PANTHER" id="PTHR15922">
    <property type="entry name" value="NEUROBLASTOMA-AMPLIFIED SEQUENCE"/>
    <property type="match status" value="1"/>
</dbReference>
<reference evidence="7 8" key="1">
    <citation type="journal article" date="2015" name="Genome Biol. Evol.">
        <title>Comparative Genomics of a Bacterivorous Green Alga Reveals Evolutionary Causalities and Consequences of Phago-Mixotrophic Mode of Nutrition.</title>
        <authorList>
            <person name="Burns J.A."/>
            <person name="Paasch A."/>
            <person name="Narechania A."/>
            <person name="Kim E."/>
        </authorList>
    </citation>
    <scope>NUCLEOTIDE SEQUENCE [LARGE SCALE GENOMIC DNA]</scope>
    <source>
        <strain evidence="7 8">PLY_AMNH</strain>
    </source>
</reference>
<evidence type="ECO:0000256" key="3">
    <source>
        <dbReference type="ARBA" id="ARBA00022824"/>
    </source>
</evidence>
<evidence type="ECO:0000256" key="2">
    <source>
        <dbReference type="ARBA" id="ARBA00022448"/>
    </source>
</evidence>
<dbReference type="PANTHER" id="PTHR15922:SF2">
    <property type="entry name" value="NBAS SUBUNIT OF NRZ TETHERING COMPLEX"/>
    <property type="match status" value="1"/>
</dbReference>
<accession>A0AAE0BUS8</accession>
<protein>
    <recommendedName>
        <fullName evidence="6">Sec39 domain-containing protein</fullName>
    </recommendedName>
</protein>
<evidence type="ECO:0000256" key="4">
    <source>
        <dbReference type="ARBA" id="ARBA00022927"/>
    </source>
</evidence>
<feature type="region of interest" description="Disordered" evidence="5">
    <location>
        <begin position="235"/>
        <end position="255"/>
    </location>
</feature>
<proteinExistence type="predicted"/>
<comment type="subcellular location">
    <subcellularLocation>
        <location evidence="1">Endoplasmic reticulum</location>
    </subcellularLocation>
</comment>
<evidence type="ECO:0000256" key="1">
    <source>
        <dbReference type="ARBA" id="ARBA00004240"/>
    </source>
</evidence>
<dbReference type="GO" id="GO:0015031">
    <property type="term" value="P:protein transport"/>
    <property type="evidence" value="ECO:0007669"/>
    <property type="project" value="UniProtKB-KW"/>
</dbReference>
<dbReference type="GO" id="GO:0000149">
    <property type="term" value="F:SNARE binding"/>
    <property type="evidence" value="ECO:0007669"/>
    <property type="project" value="TreeGrafter"/>
</dbReference>
<dbReference type="Pfam" id="PF08314">
    <property type="entry name" value="Sec39"/>
    <property type="match status" value="1"/>
</dbReference>
<feature type="region of interest" description="Disordered" evidence="5">
    <location>
        <begin position="424"/>
        <end position="445"/>
    </location>
</feature>
<evidence type="ECO:0000256" key="5">
    <source>
        <dbReference type="SAM" id="MobiDB-lite"/>
    </source>
</evidence>
<dbReference type="Proteomes" id="UP001190700">
    <property type="component" value="Unassembled WGS sequence"/>
</dbReference>
<name>A0AAE0BUS8_9CHLO</name>
<dbReference type="EMBL" id="LGRX02033187">
    <property type="protein sequence ID" value="KAK3242359.1"/>
    <property type="molecule type" value="Genomic_DNA"/>
</dbReference>
<evidence type="ECO:0000259" key="6">
    <source>
        <dbReference type="Pfam" id="PF08314"/>
    </source>
</evidence>
<keyword evidence="3" id="KW-0256">Endoplasmic reticulum</keyword>
<feature type="compositionally biased region" description="Acidic residues" evidence="5">
    <location>
        <begin position="425"/>
        <end position="436"/>
    </location>
</feature>
<keyword evidence="2" id="KW-0813">Transport</keyword>
<feature type="compositionally biased region" description="Acidic residues" evidence="5">
    <location>
        <begin position="2487"/>
        <end position="2501"/>
    </location>
</feature>
<feature type="region of interest" description="Disordered" evidence="5">
    <location>
        <begin position="2574"/>
        <end position="2604"/>
    </location>
</feature>
<feature type="region of interest" description="Disordered" evidence="5">
    <location>
        <begin position="1817"/>
        <end position="1860"/>
    </location>
</feature>
<evidence type="ECO:0000313" key="7">
    <source>
        <dbReference type="EMBL" id="KAK3242359.1"/>
    </source>
</evidence>
<dbReference type="GO" id="GO:0006890">
    <property type="term" value="P:retrograde vesicle-mediated transport, Golgi to endoplasmic reticulum"/>
    <property type="evidence" value="ECO:0007669"/>
    <property type="project" value="InterPro"/>
</dbReference>
<evidence type="ECO:0000313" key="8">
    <source>
        <dbReference type="Proteomes" id="UP001190700"/>
    </source>
</evidence>
<organism evidence="7 8">
    <name type="scientific">Cymbomonas tetramitiformis</name>
    <dbReference type="NCBI Taxonomy" id="36881"/>
    <lineage>
        <taxon>Eukaryota</taxon>
        <taxon>Viridiplantae</taxon>
        <taxon>Chlorophyta</taxon>
        <taxon>Pyramimonadophyceae</taxon>
        <taxon>Pyramimonadales</taxon>
        <taxon>Pyramimonadaceae</taxon>
        <taxon>Cymbomonas</taxon>
    </lineage>
</organism>
<gene>
    <name evidence="7" type="ORF">CYMTET_47947</name>
</gene>
<keyword evidence="8" id="KW-1185">Reference proteome</keyword>
<feature type="domain" description="Sec39" evidence="6">
    <location>
        <begin position="972"/>
        <end position="1223"/>
    </location>
</feature>
<keyword evidence="4" id="KW-0653">Protein transport</keyword>
<sequence length="2604" mass="277686">MNRKAILYEIFSHAESEVETTEEDLDDVFGDDDEGWSLGTRLKGAVSSLWSRKASGNDTFLEDSFKLSPNGQSLVLLHGHDVVFLSKEDDFDSVRYTFRGEKDQAEILRFAAWSEGSDYLLVASLRSIHILDAKGERSFVRHLPSRWLSRGALTGVALLSPPVPGGPAAEVLLLFSNASAKRLLLDEGEEEEAPAKLLPVPSLTLPTHHCTTLALVHDPARSALLVVGDTPLTEAAPARPKKAEGAEAEVASPAKAPRSASSTVSAWRIVPSSEGLAGSSFGLVAASGKPAAAAAPAKGAVPALQSAKQLEAVRISASPEFGRLAVVGPLHTLEVFKLDLEKGVCGRARLKEESFGPREAVTDVAWWAEDTLVVVGAGGEVWLALLPELCNLLGASPEVFSPGMRAARGGDGRALLLERVVSEDAPAEDDADDDDAKQDSPKKKPPGWRVISLNECTVTEMYQGHIASGEYGLALNLARNYGLDCDEVYKARWRAGEVGKAEANDNLPRITDKLWVLNECVTRVAKSGDAQRALLLYGLKETSTGRPTETFTEEELQELKEAAADKEAAGASPGSPEPAEELLGWRHRYRLQLWQYLDRLDTLLSIHHGTFHTEAFAAFCDAPLPLAAVQFAQGGHLRAVELLLRRHPAALASHRLQILAAFPATVEMGPARPWWNALRLASATEHMVRGAGSDAKAAHTTEEDVARWYQETALRLDGASGLLDHSMALLQLGAERLGDSDKTKGLQKLMECTRCLQAGLAHLPEVGADVDEAASMTLEEFAEMTAVGRADFMTAFSRGDNVVEHLRDETLSMLQRAGAEQDVGSSGWLHQLMLQWAAGGRLELCVAVLAESATESAGQPEGTAAFFPSTGHLLRSAVEVAYMCTGEGCWDALAEMLGSLPAGSSHSAIKEEREWALQIRTGMYHVEAGRLLGQRGVPQTMAGLRVLTAEEARKLTRLVLSRTARSRPAPTEATWLELWRDLRTLQGGAFAQLLSQEAVLTEFCRALLRAGVFSLAKSYLKGAGGTAALPEAKADKLVAAAGREYLYSAGSLEDEAMRKAAQCLDLAPKSEEAQREVATMEALKLLPSLGVDLLPMQLKQIEDRLEVLQRVLAVRAAPEHEQGALMKLARLLGLTSKSEQAAVLEAIARSALRAEAYCMAADLCLGLVVQGHTSAWDVCAQVGRRASSADVPPADRQRLLGFAMAHCSPSELEELLCCWRELEAGGHVAALAPHGSGIEVSGEGSGWFAGVGGATVGAATTPLPDALGSLLAPGAEEGVGARGASGQLSWFGEQCEAWLSALVEAQLIQEGVTGAPQEAALGPWDAATVLSYVAAWHGLGASDAVLEAHAAAALMRDAEPQAVGYLTAIQESHSATRLLDHRLSASTDYDSTKNNLLLAIATHTLRTWAPSSGPTTPGSKGQVPTPQWQELVAALDSPLGEIATANKTLEPAEPDPVARYTQLFAASTDGQWLTGQLKNVDVGRFTGGDTQYRRSIMLQLAASSSETVQGEGDAEPEMLKRALVLAARYGVERWEVLMVYAASQMTQEGRAVEEVKDCVLRVEKELLTQPARAVRYIREEVLTKIPGTAHAQLEYAYSVMLDCYTAMQREEATPVSTETLEEGKRELQRVQQCMEMAQKLPKVAPTMDLLRLTGPPAAALGEVRAHVSAANVHPLAKLVGRLPVPPADKTAGDDTVTALTPSMVFMVLICNVLRRGTGSYDARYAMVCGLLERLSPMDAIALARFLVLAGPAPAAATAGDGAKAGTGWTSALPLALRTRILEDTLQFLERGPPSATAAKKAKAAFTAVAAAGSIARSGSKGKKGAAKGKGGSKAAPAPPENPVAEAKTEKASAGAQGDACGWEEADSLRGEMESLQGALSHLRGAERVRQELPHLRPEELAAMEASGGEPRATDAAFVGMLTSGCAVTMVAAAAASLAGSGSMAEHLQRVSGLLRDTVADTMQALQTPSEGGEGEAEAEAQGVAHIEGLVQSLALCRDGRDSQMQKVGELRDWLWSTLQQFCSMQGCHPGSSLRTRVRLLGLLSTVVPRCKPSPPLGLLSTVVPSTGAEREEGSVGGVEWVGWSAPSDGSSQDALLLCRSAACVAPLGDAAHLETTDVASAEGAHTLFARLLTASIDHPGNLEVLLALLSLWESEAAWAQGIAGGAAVLTRAPGGAEAKVPLSALHTCWRDLLEAMLRHQMASVVLAALDRAAFWPPQEHVDAVPEREGRREKGWGEQWERLVLRPEDALKLMQEAADVGEAPAAVKIGLLLPLPQTQEAAMQRLARCDDQTLVALLAVGKLPSREACELVYAHVSSHLSARSDGGRRSWLVAFEEAVMVSSVVELTLARQHGFAGALVAQRLRVHPALNTLDAAVTMLERYLRGAAKQPPASWDCRTEVTQEATAAVGLPFATWRVHGWVLEDATKAKECLMQCFDVGDLTDSRSTSPYRGIPHHGPERPKSLDSEPEYDSASPEYDPNSPAYDIDSPDDKDDKNDNDDNDDRRTTDDSGVGRQSAKKPKLLVDSGPSDSDDADDTEVAKQSDDQPGQPKTKLVQFGQRLLRVPVAMQPHELMGKDRKAAAQPPIGSKGAYAPCGQTVSPVLW</sequence>
<feature type="region of interest" description="Disordered" evidence="5">
    <location>
        <begin position="2443"/>
        <end position="2557"/>
    </location>
</feature>
<comment type="caution">
    <text evidence="7">The sequence shown here is derived from an EMBL/GenBank/DDBJ whole genome shotgun (WGS) entry which is preliminary data.</text>
</comment>